<dbReference type="InterPro" id="IPR013766">
    <property type="entry name" value="Thioredoxin_domain"/>
</dbReference>
<dbReference type="OrthoDB" id="1882547at2759"/>
<comment type="similarity">
    <text evidence="1 7">Belongs to the peroxiredoxin family. Prx5 subfamily.</text>
</comment>
<dbReference type="PROSITE" id="PS51352">
    <property type="entry name" value="THIOREDOXIN_2"/>
    <property type="match status" value="1"/>
</dbReference>
<evidence type="ECO:0000313" key="10">
    <source>
        <dbReference type="Proteomes" id="UP000030745"/>
    </source>
</evidence>
<evidence type="ECO:0000256" key="4">
    <source>
        <dbReference type="ARBA" id="ARBA00023002"/>
    </source>
</evidence>
<organism evidence="9 10">
    <name type="scientific">Saprolegnia parasitica (strain CBS 223.65)</name>
    <dbReference type="NCBI Taxonomy" id="695850"/>
    <lineage>
        <taxon>Eukaryota</taxon>
        <taxon>Sar</taxon>
        <taxon>Stramenopiles</taxon>
        <taxon>Oomycota</taxon>
        <taxon>Saprolegniomycetes</taxon>
        <taxon>Saprolegniales</taxon>
        <taxon>Saprolegniaceae</taxon>
        <taxon>Saprolegnia</taxon>
    </lineage>
</organism>
<dbReference type="GeneID" id="24125315"/>
<dbReference type="KEGG" id="spar:SPRG_02776"/>
<dbReference type="InterPro" id="IPR037944">
    <property type="entry name" value="PRX5-like"/>
</dbReference>
<feature type="domain" description="Thioredoxin" evidence="8">
    <location>
        <begin position="2"/>
        <end position="167"/>
    </location>
</feature>
<dbReference type="GO" id="GO:0034599">
    <property type="term" value="P:cellular response to oxidative stress"/>
    <property type="evidence" value="ECO:0007669"/>
    <property type="project" value="InterPro"/>
</dbReference>
<evidence type="ECO:0000259" key="8">
    <source>
        <dbReference type="PROSITE" id="PS51352"/>
    </source>
</evidence>
<dbReference type="PANTHER" id="PTHR10430:SF16">
    <property type="entry name" value="PEROXIREDOXIN-5, MITOCHONDRIAL"/>
    <property type="match status" value="1"/>
</dbReference>
<keyword evidence="4 7" id="KW-0560">Oxidoreductase</keyword>
<keyword evidence="2 7" id="KW-0575">Peroxidase</keyword>
<dbReference type="VEuPathDB" id="FungiDB:SPRG_02776"/>
<dbReference type="AlphaFoldDB" id="A0A067CZS5"/>
<feature type="active site" description="Cysteine sulfenic acid (-SOH) intermediate" evidence="6">
    <location>
        <position position="54"/>
    </location>
</feature>
<evidence type="ECO:0000313" key="9">
    <source>
        <dbReference type="EMBL" id="KDO32297.1"/>
    </source>
</evidence>
<evidence type="ECO:0000256" key="1">
    <source>
        <dbReference type="ARBA" id="ARBA00010505"/>
    </source>
</evidence>
<dbReference type="Pfam" id="PF08534">
    <property type="entry name" value="Redoxin"/>
    <property type="match status" value="1"/>
</dbReference>
<protein>
    <recommendedName>
        <fullName evidence="8">Thioredoxin domain-containing protein</fullName>
    </recommendedName>
</protein>
<accession>A0A067CZS5</accession>
<dbReference type="CDD" id="cd03013">
    <property type="entry name" value="PRX5_like"/>
    <property type="match status" value="1"/>
</dbReference>
<dbReference type="EMBL" id="KK583195">
    <property type="protein sequence ID" value="KDO32297.1"/>
    <property type="molecule type" value="Genomic_DNA"/>
</dbReference>
<dbReference type="RefSeq" id="XP_012196753.1">
    <property type="nucleotide sequence ID" value="XM_012341363.1"/>
</dbReference>
<dbReference type="GO" id="GO:0008379">
    <property type="term" value="F:thioredoxin peroxidase activity"/>
    <property type="evidence" value="ECO:0007669"/>
    <property type="project" value="InterPro"/>
</dbReference>
<dbReference type="GO" id="GO:0042744">
    <property type="term" value="P:hydrogen peroxide catabolic process"/>
    <property type="evidence" value="ECO:0007669"/>
    <property type="project" value="TreeGrafter"/>
</dbReference>
<reference evidence="9 10" key="1">
    <citation type="journal article" date="2013" name="PLoS Genet.">
        <title>Distinctive expansion of potential virulence genes in the genome of the oomycete fish pathogen Saprolegnia parasitica.</title>
        <authorList>
            <person name="Jiang R.H."/>
            <person name="de Bruijn I."/>
            <person name="Haas B.J."/>
            <person name="Belmonte R."/>
            <person name="Lobach L."/>
            <person name="Christie J."/>
            <person name="van den Ackerveken G."/>
            <person name="Bottin A."/>
            <person name="Bulone V."/>
            <person name="Diaz-Moreno S.M."/>
            <person name="Dumas B."/>
            <person name="Fan L."/>
            <person name="Gaulin E."/>
            <person name="Govers F."/>
            <person name="Grenville-Briggs L.J."/>
            <person name="Horner N.R."/>
            <person name="Levin J.Z."/>
            <person name="Mammella M."/>
            <person name="Meijer H.J."/>
            <person name="Morris P."/>
            <person name="Nusbaum C."/>
            <person name="Oome S."/>
            <person name="Phillips A.J."/>
            <person name="van Rooyen D."/>
            <person name="Rzeszutek E."/>
            <person name="Saraiva M."/>
            <person name="Secombes C.J."/>
            <person name="Seidl M.F."/>
            <person name="Snel B."/>
            <person name="Stassen J.H."/>
            <person name="Sykes S."/>
            <person name="Tripathy S."/>
            <person name="van den Berg H."/>
            <person name="Vega-Arreguin J.C."/>
            <person name="Wawra S."/>
            <person name="Young S.K."/>
            <person name="Zeng Q."/>
            <person name="Dieguez-Uribeondo J."/>
            <person name="Russ C."/>
            <person name="Tyler B.M."/>
            <person name="van West P."/>
        </authorList>
    </citation>
    <scope>NUCLEOTIDE SEQUENCE [LARGE SCALE GENOMIC DNA]</scope>
    <source>
        <strain evidence="9 10">CBS 223.65</strain>
    </source>
</reference>
<evidence type="ECO:0000256" key="2">
    <source>
        <dbReference type="ARBA" id="ARBA00022559"/>
    </source>
</evidence>
<evidence type="ECO:0000256" key="3">
    <source>
        <dbReference type="ARBA" id="ARBA00022862"/>
    </source>
</evidence>
<evidence type="ECO:0000256" key="5">
    <source>
        <dbReference type="ARBA" id="ARBA00023284"/>
    </source>
</evidence>
<dbReference type="OMA" id="YTMNGWA"/>
<keyword evidence="3 7" id="KW-0049">Antioxidant</keyword>
<evidence type="ECO:0000256" key="7">
    <source>
        <dbReference type="RuleBase" id="RU366011"/>
    </source>
</evidence>
<proteinExistence type="inferred from homology"/>
<comment type="function">
    <text evidence="7">Thiol-specific peroxidase that catalyzes the reduction of hydrogen peroxide and organic hydroperoxides to water and alcohols, respectively. Plays a role in cell protection against oxidative stress by detoxifying peroxides.</text>
</comment>
<dbReference type="InterPro" id="IPR013740">
    <property type="entry name" value="Redoxin"/>
</dbReference>
<dbReference type="SUPFAM" id="SSF52833">
    <property type="entry name" value="Thioredoxin-like"/>
    <property type="match status" value="1"/>
</dbReference>
<dbReference type="FunFam" id="3.40.30.10:FF:000020">
    <property type="entry name" value="Peroxiredoxin"/>
    <property type="match status" value="1"/>
</dbReference>
<dbReference type="GO" id="GO:0005737">
    <property type="term" value="C:cytoplasm"/>
    <property type="evidence" value="ECO:0007669"/>
    <property type="project" value="TreeGrafter"/>
</dbReference>
<dbReference type="Proteomes" id="UP000030745">
    <property type="component" value="Unassembled WGS sequence"/>
</dbReference>
<dbReference type="PANTHER" id="PTHR10430">
    <property type="entry name" value="PEROXIREDOXIN"/>
    <property type="match status" value="1"/>
</dbReference>
<name>A0A067CZS5_SAPPC</name>
<dbReference type="STRING" id="695850.A0A067CZS5"/>
<dbReference type="InterPro" id="IPR036249">
    <property type="entry name" value="Thioredoxin-like_sf"/>
</dbReference>
<gene>
    <name evidence="9" type="ORF">SPRG_02776</name>
</gene>
<evidence type="ECO:0000256" key="6">
    <source>
        <dbReference type="PIRSR" id="PIRSR637944-1"/>
    </source>
</evidence>
<keyword evidence="10" id="KW-1185">Reference proteome</keyword>
<sequence>MIAVGDKLPDVTLYEYVLVEGTCAIGPDAFNALEAAAGKTIVVFGLPGAFTPTCTSEHVPSYLAHADELKAAGVDEIWCTSTNDAFVLGAWGKELGTTGKIRMVADGDASFIKATGLSLDFTGKGFGVRSARYSMLVKDGVVTTLNLEDGPAYKVSGADTILAQLRG</sequence>
<keyword evidence="5 7" id="KW-0676">Redox-active center</keyword>
<dbReference type="GO" id="GO:0045454">
    <property type="term" value="P:cell redox homeostasis"/>
    <property type="evidence" value="ECO:0007669"/>
    <property type="project" value="TreeGrafter"/>
</dbReference>
<dbReference type="Gene3D" id="3.40.30.10">
    <property type="entry name" value="Glutaredoxin"/>
    <property type="match status" value="1"/>
</dbReference>